<dbReference type="Proteomes" id="UP000225548">
    <property type="component" value="Unassembled WGS sequence"/>
</dbReference>
<evidence type="ECO:0000313" key="1">
    <source>
        <dbReference type="EMBL" id="PFG34844.1"/>
    </source>
</evidence>
<accession>A0A2A9E7K3</accession>
<protein>
    <submittedName>
        <fullName evidence="1">Uncharacterized protein</fullName>
    </submittedName>
</protein>
<gene>
    <name evidence="1" type="ORF">ATL42_2772</name>
</gene>
<comment type="caution">
    <text evidence="1">The sequence shown here is derived from an EMBL/GenBank/DDBJ whole genome shotgun (WGS) entry which is preliminary data.</text>
</comment>
<dbReference type="EMBL" id="PDJG01000001">
    <property type="protein sequence ID" value="PFG34844.1"/>
    <property type="molecule type" value="Genomic_DNA"/>
</dbReference>
<proteinExistence type="predicted"/>
<dbReference type="RefSeq" id="WP_098455813.1">
    <property type="nucleotide sequence ID" value="NZ_PDJG01000001.1"/>
</dbReference>
<name>A0A2A9E7K3_9MICO</name>
<keyword evidence="2" id="KW-1185">Reference proteome</keyword>
<dbReference type="AlphaFoldDB" id="A0A2A9E7K3"/>
<dbReference type="OrthoDB" id="5175729at2"/>
<organism evidence="1 2">
    <name type="scientific">Sanguibacter antarcticus</name>
    <dbReference type="NCBI Taxonomy" id="372484"/>
    <lineage>
        <taxon>Bacteria</taxon>
        <taxon>Bacillati</taxon>
        <taxon>Actinomycetota</taxon>
        <taxon>Actinomycetes</taxon>
        <taxon>Micrococcales</taxon>
        <taxon>Sanguibacteraceae</taxon>
        <taxon>Sanguibacter</taxon>
    </lineage>
</organism>
<evidence type="ECO:0000313" key="2">
    <source>
        <dbReference type="Proteomes" id="UP000225548"/>
    </source>
</evidence>
<reference evidence="1 2" key="1">
    <citation type="submission" date="2017-10" db="EMBL/GenBank/DDBJ databases">
        <title>Sequencing the genomes of 1000 actinobacteria strains.</title>
        <authorList>
            <person name="Klenk H.-P."/>
        </authorList>
    </citation>
    <scope>NUCLEOTIDE SEQUENCE [LARGE SCALE GENOMIC DNA]</scope>
    <source>
        <strain evidence="1 2">DSM 18966</strain>
    </source>
</reference>
<sequence length="276" mass="30269">MGKTPTIKDLEKSESAFRDYIHSLEDQLSTKASDVQSKVDAEITAFYKDSGYTDAKNITSGLNYDFMQEQSFSMDNLKGIIDAISQAVFTGGKPPAGATVDKDGVSTAKAELGPTIGEMANLELYIAGQVFNVLSSIMLSFGTSSALTFKTNMQNKPLGYGMQLFAAVSSESYQSTSFFHNEYIYEYLYIYSVKFSVQQAQSEVKQQLVRLYSDQITVFKQRELDLLDQLSAGKITPEAYTTANAVFDTLIAAVEKKIGDLKAVALQAALNSAKVR</sequence>